<evidence type="ECO:0000256" key="3">
    <source>
        <dbReference type="ARBA" id="ARBA00006801"/>
    </source>
</evidence>
<dbReference type="PROSITE" id="PS50089">
    <property type="entry name" value="ZF_RING_2"/>
    <property type="match status" value="1"/>
</dbReference>
<dbReference type="GO" id="GO:0016491">
    <property type="term" value="F:oxidoreductase activity"/>
    <property type="evidence" value="ECO:0007669"/>
    <property type="project" value="UniProtKB-KW"/>
</dbReference>
<keyword evidence="10" id="KW-0804">Transcription</keyword>
<evidence type="ECO:0000256" key="11">
    <source>
        <dbReference type="ARBA" id="ARBA00023242"/>
    </source>
</evidence>
<evidence type="ECO:0000256" key="10">
    <source>
        <dbReference type="ARBA" id="ARBA00023163"/>
    </source>
</evidence>
<proteinExistence type="inferred from homology"/>
<dbReference type="Pfam" id="PF02373">
    <property type="entry name" value="JmjC"/>
    <property type="match status" value="1"/>
</dbReference>
<keyword evidence="8" id="KW-0408">Iron</keyword>
<evidence type="ECO:0000256" key="5">
    <source>
        <dbReference type="ARBA" id="ARBA00022771"/>
    </source>
</evidence>
<evidence type="ECO:0000259" key="15">
    <source>
        <dbReference type="PROSITE" id="PS50089"/>
    </source>
</evidence>
<accession>A0AAN7JRE9</accession>
<dbReference type="Gene3D" id="2.60.120.650">
    <property type="entry name" value="Cupin"/>
    <property type="match status" value="1"/>
</dbReference>
<comment type="caution">
    <text evidence="18">The sequence shown here is derived from an EMBL/GenBank/DDBJ whole genome shotgun (WGS) entry which is preliminary data.</text>
</comment>
<dbReference type="SMART" id="SM00558">
    <property type="entry name" value="JmjC"/>
    <property type="match status" value="1"/>
</dbReference>
<name>A0AAN7JRE9_9MYRT</name>
<dbReference type="PROSITE" id="PS51184">
    <property type="entry name" value="JMJC"/>
    <property type="match status" value="1"/>
</dbReference>
<evidence type="ECO:0000256" key="7">
    <source>
        <dbReference type="ARBA" id="ARBA00023002"/>
    </source>
</evidence>
<protein>
    <submittedName>
        <fullName evidence="18">Uncharacterized protein</fullName>
    </submittedName>
</protein>
<evidence type="ECO:0000313" key="19">
    <source>
        <dbReference type="Proteomes" id="UP001345219"/>
    </source>
</evidence>
<evidence type="ECO:0000256" key="13">
    <source>
        <dbReference type="PROSITE-ProRule" id="PRU00024"/>
    </source>
</evidence>
<dbReference type="EMBL" id="JAXIOK010000016">
    <property type="protein sequence ID" value="KAK4752173.1"/>
    <property type="molecule type" value="Genomic_DNA"/>
</dbReference>
<feature type="compositionally biased region" description="Basic residues" evidence="14">
    <location>
        <begin position="88"/>
        <end position="100"/>
    </location>
</feature>
<evidence type="ECO:0000256" key="2">
    <source>
        <dbReference type="ARBA" id="ARBA00004123"/>
    </source>
</evidence>
<comment type="cofactor">
    <cofactor evidence="1">
        <name>Fe(2+)</name>
        <dbReference type="ChEBI" id="CHEBI:29033"/>
    </cofactor>
</comment>
<reference evidence="18 19" key="1">
    <citation type="journal article" date="2023" name="Hortic Res">
        <title>Pangenome of water caltrop reveals structural variations and asymmetric subgenome divergence after allopolyploidization.</title>
        <authorList>
            <person name="Zhang X."/>
            <person name="Chen Y."/>
            <person name="Wang L."/>
            <person name="Yuan Y."/>
            <person name="Fang M."/>
            <person name="Shi L."/>
            <person name="Lu R."/>
            <person name="Comes H.P."/>
            <person name="Ma Y."/>
            <person name="Chen Y."/>
            <person name="Huang G."/>
            <person name="Zhou Y."/>
            <person name="Zheng Z."/>
            <person name="Qiu Y."/>
        </authorList>
    </citation>
    <scope>NUCLEOTIDE SEQUENCE [LARGE SCALE GENOMIC DNA]</scope>
    <source>
        <tissue evidence="18">Roots</tissue>
    </source>
</reference>
<organism evidence="18 19">
    <name type="scientific">Trapa incisa</name>
    <dbReference type="NCBI Taxonomy" id="236973"/>
    <lineage>
        <taxon>Eukaryota</taxon>
        <taxon>Viridiplantae</taxon>
        <taxon>Streptophyta</taxon>
        <taxon>Embryophyta</taxon>
        <taxon>Tracheophyta</taxon>
        <taxon>Spermatophyta</taxon>
        <taxon>Magnoliopsida</taxon>
        <taxon>eudicotyledons</taxon>
        <taxon>Gunneridae</taxon>
        <taxon>Pentapetalae</taxon>
        <taxon>rosids</taxon>
        <taxon>malvids</taxon>
        <taxon>Myrtales</taxon>
        <taxon>Lythraceae</taxon>
        <taxon>Trapa</taxon>
    </lineage>
</organism>
<keyword evidence="11" id="KW-0539">Nucleus</keyword>
<dbReference type="InterPro" id="IPR003347">
    <property type="entry name" value="JmjC_dom"/>
</dbReference>
<dbReference type="AlphaFoldDB" id="A0AAN7JRE9"/>
<dbReference type="PANTHER" id="PTHR12549:SF11">
    <property type="entry name" value="LYSINE-SPECIFIC DEMETHYLASE JMJ25"/>
    <property type="match status" value="1"/>
</dbReference>
<evidence type="ECO:0000256" key="12">
    <source>
        <dbReference type="ARBA" id="ARBA00060112"/>
    </source>
</evidence>
<dbReference type="GO" id="GO:0032454">
    <property type="term" value="F:histone H3K9 demethylase activity"/>
    <property type="evidence" value="ECO:0007669"/>
    <property type="project" value="InterPro"/>
</dbReference>
<sequence>MVNGDAEGGKGCKREEVAIGVPEGDSNLNAMKAKTRKTSKNARYDDEVAYEEEEGRKKGKRGCNRMVITKERGPGSSAQDRADGGVKRGTRGRSGKRGKGKKNDAENENFEEGDEGDRGEGGGGKSVMDGRYDRWDHKWYHGQGRMCHQCQRSDKEHIVWCKLCGKRYCSTCVETWYPHLEEEEFAEICPICRGNCNCKACLRTDILSKDQKEYKQNIDSEEYREHCLYLLHLLLPFLKQLNDEQMLEKDVEANRQGLEHGKPSIKRIQSDGDERVYCDSCRTSIVDLHMTCANCSFDLCLTCCREIRGGGLKAALVETEVVYPLRGVKYYHGQDGVPNNKDEEPISVSPAAMNDHLVVASQNEWKASEDGRIPCPPKSIGGCGTGFLEMECILEENFISDLVKKGEEMVKSCQIEDSVWTMKKCSCYDLLEKSSSGKDMLCKAACRSDSDDNYLYCPRARDIKPGDLFHFRFHWMRGEPVIVSNVLEMTSGLSWDPMVMWRALRQISHKKLGSHKTVKAIDCLDFCEAEINIHQFFAGYTNGRFDPEGWPQILKLKDWPPSHLFHERLPRHGAEFISSLPFKEYTHPISGPLNVSTNLPPDFVKPDMGPKTYIAYGVAPELGRGDSVTKLHCDMSDAVNVLTHTAEVKLTSEQLENVEKIKEKHLMQDQREGIETFHGGNSQTDDNSELDFIEGGAVWDIFRREDVPKLQDYLRRHFRDFRHTYCCPLPQVTDPIHDQTFFLSKEHKKKLKEEFGIEPWTFIQKLGDAVFIPAGCPHQVRNVKSCIKVALDFVSPENVGECIRLTDEFRVLPRNHRAKEDKLEVKKMMVYAVKHAVSILEAKDTETRSEEPAASKDSKRTVSRRGGKRKGSR</sequence>
<dbReference type="Pfam" id="PF10497">
    <property type="entry name" value="zf-4CXXC_R1"/>
    <property type="match status" value="1"/>
</dbReference>
<dbReference type="GO" id="GO:0000118">
    <property type="term" value="C:histone deacetylase complex"/>
    <property type="evidence" value="ECO:0007669"/>
    <property type="project" value="TreeGrafter"/>
</dbReference>
<dbReference type="PANTHER" id="PTHR12549">
    <property type="entry name" value="JMJC DOMAIN-CONTAINING HISTONE DEMETHYLATION PROTEIN"/>
    <property type="match status" value="1"/>
</dbReference>
<keyword evidence="6" id="KW-0862">Zinc</keyword>
<dbReference type="InterPro" id="IPR000315">
    <property type="entry name" value="Znf_B-box"/>
</dbReference>
<dbReference type="InterPro" id="IPR045109">
    <property type="entry name" value="LSDs-like"/>
</dbReference>
<comment type="function">
    <text evidence="12">May function as histone H3 lysine demethylase and be involved in regulation of gene expression.</text>
</comment>
<evidence type="ECO:0000256" key="4">
    <source>
        <dbReference type="ARBA" id="ARBA00022723"/>
    </source>
</evidence>
<keyword evidence="4" id="KW-0479">Metal-binding</keyword>
<keyword evidence="5 13" id="KW-0863">Zinc-finger</keyword>
<feature type="region of interest" description="Disordered" evidence="14">
    <location>
        <begin position="842"/>
        <end position="873"/>
    </location>
</feature>
<keyword evidence="7" id="KW-0560">Oxidoreductase</keyword>
<dbReference type="InterPro" id="IPR018866">
    <property type="entry name" value="Znf-4CXXC_R1"/>
</dbReference>
<feature type="domain" description="JmjC" evidence="17">
    <location>
        <begin position="588"/>
        <end position="810"/>
    </location>
</feature>
<dbReference type="GO" id="GO:0000785">
    <property type="term" value="C:chromatin"/>
    <property type="evidence" value="ECO:0007669"/>
    <property type="project" value="TreeGrafter"/>
</dbReference>
<feature type="domain" description="B box-type" evidence="16">
    <location>
        <begin position="142"/>
        <end position="188"/>
    </location>
</feature>
<dbReference type="SUPFAM" id="SSF51197">
    <property type="entry name" value="Clavaminate synthase-like"/>
    <property type="match status" value="1"/>
</dbReference>
<gene>
    <name evidence="18" type="ORF">SAY87_020971</name>
</gene>
<evidence type="ECO:0000256" key="14">
    <source>
        <dbReference type="SAM" id="MobiDB-lite"/>
    </source>
</evidence>
<keyword evidence="19" id="KW-1185">Reference proteome</keyword>
<evidence type="ECO:0000256" key="1">
    <source>
        <dbReference type="ARBA" id="ARBA00001954"/>
    </source>
</evidence>
<dbReference type="GO" id="GO:0008270">
    <property type="term" value="F:zinc ion binding"/>
    <property type="evidence" value="ECO:0007669"/>
    <property type="project" value="UniProtKB-KW"/>
</dbReference>
<comment type="similarity">
    <text evidence="3">Belongs to the JARID1 histone demethylase family.</text>
</comment>
<comment type="subcellular location">
    <subcellularLocation>
        <location evidence="2">Nucleus</location>
    </subcellularLocation>
</comment>
<dbReference type="GO" id="GO:0003712">
    <property type="term" value="F:transcription coregulator activity"/>
    <property type="evidence" value="ECO:0007669"/>
    <property type="project" value="TreeGrafter"/>
</dbReference>
<evidence type="ECO:0000256" key="9">
    <source>
        <dbReference type="ARBA" id="ARBA00023015"/>
    </source>
</evidence>
<evidence type="ECO:0000256" key="6">
    <source>
        <dbReference type="ARBA" id="ARBA00022833"/>
    </source>
</evidence>
<dbReference type="InterPro" id="IPR001841">
    <property type="entry name" value="Znf_RING"/>
</dbReference>
<feature type="compositionally biased region" description="Acidic residues" evidence="14">
    <location>
        <begin position="106"/>
        <end position="117"/>
    </location>
</feature>
<dbReference type="FunFam" id="2.60.120.650:FF:000026">
    <property type="entry name" value="Transcription factor jumonji domain-containing protein"/>
    <property type="match status" value="1"/>
</dbReference>
<evidence type="ECO:0000256" key="8">
    <source>
        <dbReference type="ARBA" id="ARBA00023004"/>
    </source>
</evidence>
<dbReference type="GO" id="GO:0006357">
    <property type="term" value="P:regulation of transcription by RNA polymerase II"/>
    <property type="evidence" value="ECO:0007669"/>
    <property type="project" value="TreeGrafter"/>
</dbReference>
<evidence type="ECO:0000313" key="18">
    <source>
        <dbReference type="EMBL" id="KAK4752173.1"/>
    </source>
</evidence>
<feature type="domain" description="RING-type" evidence="15">
    <location>
        <begin position="147"/>
        <end position="193"/>
    </location>
</feature>
<feature type="region of interest" description="Disordered" evidence="14">
    <location>
        <begin position="1"/>
        <end position="127"/>
    </location>
</feature>
<feature type="compositionally biased region" description="Basic and acidic residues" evidence="14">
    <location>
        <begin position="842"/>
        <end position="860"/>
    </location>
</feature>
<feature type="compositionally biased region" description="Basic residues" evidence="14">
    <location>
        <begin position="861"/>
        <end position="873"/>
    </location>
</feature>
<dbReference type="GO" id="GO:0031490">
    <property type="term" value="F:chromatin DNA binding"/>
    <property type="evidence" value="ECO:0007669"/>
    <property type="project" value="TreeGrafter"/>
</dbReference>
<evidence type="ECO:0000259" key="16">
    <source>
        <dbReference type="PROSITE" id="PS50119"/>
    </source>
</evidence>
<keyword evidence="9" id="KW-0805">Transcription regulation</keyword>
<dbReference type="PROSITE" id="PS50119">
    <property type="entry name" value="ZF_BBOX"/>
    <property type="match status" value="1"/>
</dbReference>
<feature type="compositionally biased region" description="Basic and acidic residues" evidence="14">
    <location>
        <begin position="7"/>
        <end position="17"/>
    </location>
</feature>
<evidence type="ECO:0000259" key="17">
    <source>
        <dbReference type="PROSITE" id="PS51184"/>
    </source>
</evidence>
<dbReference type="Proteomes" id="UP001345219">
    <property type="component" value="Chromosome 16"/>
</dbReference>